<dbReference type="Pfam" id="PF13411">
    <property type="entry name" value="MerR_1"/>
    <property type="match status" value="1"/>
</dbReference>
<organism evidence="6 7">
    <name type="scientific">Paenibacillus aquistagni</name>
    <dbReference type="NCBI Taxonomy" id="1852522"/>
    <lineage>
        <taxon>Bacteria</taxon>
        <taxon>Bacillati</taxon>
        <taxon>Bacillota</taxon>
        <taxon>Bacilli</taxon>
        <taxon>Bacillales</taxon>
        <taxon>Paenibacillaceae</taxon>
        <taxon>Paenibacillus</taxon>
    </lineage>
</organism>
<dbReference type="GO" id="GO:0003677">
    <property type="term" value="F:DNA binding"/>
    <property type="evidence" value="ECO:0007669"/>
    <property type="project" value="UniProtKB-KW"/>
</dbReference>
<dbReference type="PROSITE" id="PS50937">
    <property type="entry name" value="HTH_MERR_2"/>
    <property type="match status" value="1"/>
</dbReference>
<dbReference type="Proteomes" id="UP000193834">
    <property type="component" value="Unassembled WGS sequence"/>
</dbReference>
<dbReference type="PROSITE" id="PS00552">
    <property type="entry name" value="HTH_MERR_1"/>
    <property type="match status" value="1"/>
</dbReference>
<evidence type="ECO:0000256" key="1">
    <source>
        <dbReference type="ARBA" id="ARBA00022491"/>
    </source>
</evidence>
<dbReference type="PANTHER" id="PTHR30204">
    <property type="entry name" value="REDOX-CYCLING DRUG-SENSING TRANSCRIPTIONAL ACTIVATOR SOXR"/>
    <property type="match status" value="1"/>
</dbReference>
<keyword evidence="7" id="KW-1185">Reference proteome</keyword>
<evidence type="ECO:0000259" key="5">
    <source>
        <dbReference type="PROSITE" id="PS50937"/>
    </source>
</evidence>
<dbReference type="PRINTS" id="PR00040">
    <property type="entry name" value="HTHMERR"/>
</dbReference>
<reference evidence="6 7" key="1">
    <citation type="submission" date="2017-04" db="EMBL/GenBank/DDBJ databases">
        <authorList>
            <person name="Afonso C.L."/>
            <person name="Miller P.J."/>
            <person name="Scott M.A."/>
            <person name="Spackman E."/>
            <person name="Goraichik I."/>
            <person name="Dimitrov K.M."/>
            <person name="Suarez D.L."/>
            <person name="Swayne D.E."/>
        </authorList>
    </citation>
    <scope>NUCLEOTIDE SEQUENCE [LARGE SCALE GENOMIC DNA]</scope>
    <source>
        <strain evidence="6 7">11</strain>
    </source>
</reference>
<keyword evidence="4" id="KW-0804">Transcription</keyword>
<evidence type="ECO:0000313" key="6">
    <source>
        <dbReference type="EMBL" id="SMG20376.1"/>
    </source>
</evidence>
<dbReference type="EMBL" id="FXAZ01000001">
    <property type="protein sequence ID" value="SMG20376.1"/>
    <property type="molecule type" value="Genomic_DNA"/>
</dbReference>
<proteinExistence type="predicted"/>
<dbReference type="InterPro" id="IPR047057">
    <property type="entry name" value="MerR_fam"/>
</dbReference>
<keyword evidence="1" id="KW-0678">Repressor</keyword>
<dbReference type="GO" id="GO:0003700">
    <property type="term" value="F:DNA-binding transcription factor activity"/>
    <property type="evidence" value="ECO:0007669"/>
    <property type="project" value="InterPro"/>
</dbReference>
<dbReference type="SUPFAM" id="SSF46955">
    <property type="entry name" value="Putative DNA-binding domain"/>
    <property type="match status" value="1"/>
</dbReference>
<evidence type="ECO:0000256" key="3">
    <source>
        <dbReference type="ARBA" id="ARBA00023125"/>
    </source>
</evidence>
<evidence type="ECO:0000256" key="4">
    <source>
        <dbReference type="ARBA" id="ARBA00023163"/>
    </source>
</evidence>
<evidence type="ECO:0000313" key="7">
    <source>
        <dbReference type="Proteomes" id="UP000193834"/>
    </source>
</evidence>
<dbReference type="InterPro" id="IPR000551">
    <property type="entry name" value="MerR-type_HTH_dom"/>
</dbReference>
<feature type="domain" description="HTH merR-type" evidence="5">
    <location>
        <begin position="4"/>
        <end position="73"/>
    </location>
</feature>
<protein>
    <submittedName>
        <fullName evidence="6">DNA-binding transcriptional regulator, MerR family</fullName>
    </submittedName>
</protein>
<sequence length="132" mass="15416">MIEKMTRGELATRTGISAAAIRYYEEQDILPAPLRTSNGYRMYTGDYLVKLKFIKDAKSLGYSLKEIQTTLQMLQRDMDKDMLKHLVSGKITAIEHKIQRLQLLQDQLARWLQTSDDDIQQYLQTFRNNQSI</sequence>
<accession>A0A1X7IZD6</accession>
<dbReference type="STRING" id="1852522.SAMN06295960_1023"/>
<dbReference type="InterPro" id="IPR009061">
    <property type="entry name" value="DNA-bd_dom_put_sf"/>
</dbReference>
<keyword evidence="2" id="KW-0805">Transcription regulation</keyword>
<dbReference type="PANTHER" id="PTHR30204:SF69">
    <property type="entry name" value="MERR-FAMILY TRANSCRIPTIONAL REGULATOR"/>
    <property type="match status" value="1"/>
</dbReference>
<name>A0A1X7IZD6_9BACL</name>
<keyword evidence="3 6" id="KW-0238">DNA-binding</keyword>
<evidence type="ECO:0000256" key="2">
    <source>
        <dbReference type="ARBA" id="ARBA00023015"/>
    </source>
</evidence>
<dbReference type="Gene3D" id="1.10.1660.10">
    <property type="match status" value="1"/>
</dbReference>
<gene>
    <name evidence="6" type="ORF">SAMN06295960_1023</name>
</gene>
<dbReference type="AlphaFoldDB" id="A0A1X7IZD6"/>
<dbReference type="SMART" id="SM00422">
    <property type="entry name" value="HTH_MERR"/>
    <property type="match status" value="1"/>
</dbReference>